<dbReference type="PANTHER" id="PTHR14154">
    <property type="entry name" value="UPF0041 BRAIN PROTEIN 44-RELATED"/>
    <property type="match status" value="1"/>
</dbReference>
<dbReference type="AlphaFoldDB" id="A0AAW1SAZ2"/>
<comment type="function">
    <text evidence="9">Mediates the uptake of pyruvate into mitochondria.</text>
</comment>
<keyword evidence="4" id="KW-0812">Transmembrane</keyword>
<evidence type="ECO:0000256" key="1">
    <source>
        <dbReference type="ARBA" id="ARBA00004448"/>
    </source>
</evidence>
<evidence type="ECO:0000256" key="4">
    <source>
        <dbReference type="ARBA" id="ARBA00022692"/>
    </source>
</evidence>
<organism evidence="10 11">
    <name type="scientific">Apatococcus lobatus</name>
    <dbReference type="NCBI Taxonomy" id="904363"/>
    <lineage>
        <taxon>Eukaryota</taxon>
        <taxon>Viridiplantae</taxon>
        <taxon>Chlorophyta</taxon>
        <taxon>core chlorophytes</taxon>
        <taxon>Trebouxiophyceae</taxon>
        <taxon>Chlorellales</taxon>
        <taxon>Chlorellaceae</taxon>
        <taxon>Apatococcus</taxon>
    </lineage>
</organism>
<dbReference type="InterPro" id="IPR005336">
    <property type="entry name" value="MPC"/>
</dbReference>
<dbReference type="Proteomes" id="UP001438707">
    <property type="component" value="Unassembled WGS sequence"/>
</dbReference>
<comment type="similarity">
    <text evidence="2 9">Belongs to the mitochondrial pyruvate carrier (MPC) (TC 2.A.105) family.</text>
</comment>
<evidence type="ECO:0000313" key="11">
    <source>
        <dbReference type="Proteomes" id="UP001438707"/>
    </source>
</evidence>
<evidence type="ECO:0000256" key="2">
    <source>
        <dbReference type="ARBA" id="ARBA00006416"/>
    </source>
</evidence>
<keyword evidence="11" id="KW-1185">Reference proteome</keyword>
<protein>
    <recommendedName>
        <fullName evidence="9">Mitochondrial pyruvate carrier</fullName>
    </recommendedName>
</protein>
<accession>A0AAW1SAZ2</accession>
<evidence type="ECO:0000256" key="5">
    <source>
        <dbReference type="ARBA" id="ARBA00022792"/>
    </source>
</evidence>
<gene>
    <name evidence="10" type="ORF">WJX74_004912</name>
</gene>
<evidence type="ECO:0000313" key="10">
    <source>
        <dbReference type="EMBL" id="KAK9842960.1"/>
    </source>
</evidence>
<evidence type="ECO:0000256" key="8">
    <source>
        <dbReference type="ARBA" id="ARBA00023136"/>
    </source>
</evidence>
<evidence type="ECO:0000256" key="9">
    <source>
        <dbReference type="RuleBase" id="RU363100"/>
    </source>
</evidence>
<keyword evidence="5 9" id="KW-0999">Mitochondrion inner membrane</keyword>
<comment type="caution">
    <text evidence="10">The sequence shown here is derived from an EMBL/GenBank/DDBJ whole genome shotgun (WGS) entry which is preliminary data.</text>
</comment>
<sequence length="95" mass="10678">MQSERAKYFMSTHFWGPAANWGFVAAGLIDTQKPAEKVSMNMTGVLCVYSALFMRFATQIRPANTLLFACHATNEAVQLYQLQRCYRARLPAPAT</sequence>
<keyword evidence="8" id="KW-0472">Membrane</keyword>
<keyword evidence="7 9" id="KW-0496">Mitochondrion</keyword>
<evidence type="ECO:0000256" key="7">
    <source>
        <dbReference type="ARBA" id="ARBA00023128"/>
    </source>
</evidence>
<dbReference type="EMBL" id="JALJOS010000002">
    <property type="protein sequence ID" value="KAK9842960.1"/>
    <property type="molecule type" value="Genomic_DNA"/>
</dbReference>
<proteinExistence type="inferred from homology"/>
<keyword evidence="6" id="KW-1133">Transmembrane helix</keyword>
<name>A0AAW1SAZ2_9CHLO</name>
<keyword evidence="3 9" id="KW-0813">Transport</keyword>
<dbReference type="GO" id="GO:0006850">
    <property type="term" value="P:pyruvate import into mitochondria"/>
    <property type="evidence" value="ECO:0007669"/>
    <property type="project" value="InterPro"/>
</dbReference>
<evidence type="ECO:0000256" key="3">
    <source>
        <dbReference type="ARBA" id="ARBA00022448"/>
    </source>
</evidence>
<comment type="subcellular location">
    <subcellularLocation>
        <location evidence="1 9">Mitochondrion inner membrane</location>
        <topology evidence="1 9">Multi-pass membrane protein</topology>
    </subcellularLocation>
</comment>
<evidence type="ECO:0000256" key="6">
    <source>
        <dbReference type="ARBA" id="ARBA00022989"/>
    </source>
</evidence>
<reference evidence="10 11" key="1">
    <citation type="journal article" date="2024" name="Nat. Commun.">
        <title>Phylogenomics reveals the evolutionary origins of lichenization in chlorophyte algae.</title>
        <authorList>
            <person name="Puginier C."/>
            <person name="Libourel C."/>
            <person name="Otte J."/>
            <person name="Skaloud P."/>
            <person name="Haon M."/>
            <person name="Grisel S."/>
            <person name="Petersen M."/>
            <person name="Berrin J.G."/>
            <person name="Delaux P.M."/>
            <person name="Dal Grande F."/>
            <person name="Keller J."/>
        </authorList>
    </citation>
    <scope>NUCLEOTIDE SEQUENCE [LARGE SCALE GENOMIC DNA]</scope>
    <source>
        <strain evidence="10 11">SAG 2145</strain>
    </source>
</reference>
<dbReference type="Pfam" id="PF03650">
    <property type="entry name" value="MPC"/>
    <property type="match status" value="1"/>
</dbReference>
<dbReference type="GO" id="GO:0005743">
    <property type="term" value="C:mitochondrial inner membrane"/>
    <property type="evidence" value="ECO:0007669"/>
    <property type="project" value="UniProtKB-SubCell"/>
</dbReference>